<feature type="transmembrane region" description="Helical" evidence="1">
    <location>
        <begin position="70"/>
        <end position="94"/>
    </location>
</feature>
<dbReference type="AlphaFoldDB" id="W7FS31"/>
<proteinExistence type="predicted"/>
<dbReference type="EMBL" id="KE123491">
    <property type="protein sequence ID" value="EUT87405.1"/>
    <property type="molecule type" value="Genomic_DNA"/>
</dbReference>
<evidence type="ECO:0000313" key="2">
    <source>
        <dbReference type="EMBL" id="EUT87405.1"/>
    </source>
</evidence>
<sequence>MDILECRMLISLTSMVYVPFIEVYFFYNEVKITQAIAANERHAATKETTETTNTLMLEKTNKIAGITTNYSIVIIASIVAIFFFFFFSNGSYLFNFTLYKKTKNKEKNYNTLNY</sequence>
<feature type="transmembrane region" description="Helical" evidence="1">
    <location>
        <begin position="9"/>
        <end position="27"/>
    </location>
</feature>
<evidence type="ECO:0000256" key="1">
    <source>
        <dbReference type="SAM" id="Phobius"/>
    </source>
</evidence>
<keyword evidence="1" id="KW-0812">Transmembrane</keyword>
<gene>
    <name evidence="2" type="ORF">PFAG_02228</name>
</gene>
<organism evidence="2">
    <name type="scientific">Plasmodium falciparum Santa Lucia</name>
    <dbReference type="NCBI Taxonomy" id="478859"/>
    <lineage>
        <taxon>Eukaryota</taxon>
        <taxon>Sar</taxon>
        <taxon>Alveolata</taxon>
        <taxon>Apicomplexa</taxon>
        <taxon>Aconoidasida</taxon>
        <taxon>Haemosporida</taxon>
        <taxon>Plasmodiidae</taxon>
        <taxon>Plasmodium</taxon>
        <taxon>Plasmodium (Laverania)</taxon>
    </lineage>
</organism>
<name>W7FS31_PLAFA</name>
<protein>
    <submittedName>
        <fullName evidence="2">Uncharacterized protein</fullName>
    </submittedName>
</protein>
<keyword evidence="1" id="KW-1133">Transmembrane helix</keyword>
<dbReference type="Proteomes" id="UP000030666">
    <property type="component" value="Unassembled WGS sequence"/>
</dbReference>
<keyword evidence="1" id="KW-0472">Membrane</keyword>
<accession>W7FS31</accession>
<reference evidence="2" key="1">
    <citation type="submission" date="2013-02" db="EMBL/GenBank/DDBJ databases">
        <title>The Genome Sequence of Plasmodium falciparum Santa Lucia.</title>
        <authorList>
            <consortium name="The Broad Institute Genome Sequencing Platform"/>
            <consortium name="The Broad Institute Genome Sequencing Center for Infectious Disease"/>
            <person name="Neafsey D."/>
            <person name="Cheeseman I."/>
            <person name="Volkman S."/>
            <person name="Adams J."/>
            <person name="Walker B."/>
            <person name="Young S.K."/>
            <person name="Zeng Q."/>
            <person name="Gargeya S."/>
            <person name="Fitzgerald M."/>
            <person name="Haas B."/>
            <person name="Abouelleil A."/>
            <person name="Alvarado L."/>
            <person name="Arachchi H.M."/>
            <person name="Berlin A.M."/>
            <person name="Chapman S.B."/>
            <person name="Dewar J."/>
            <person name="Goldberg J."/>
            <person name="Griggs A."/>
            <person name="Gujja S."/>
            <person name="Hansen M."/>
            <person name="Howarth C."/>
            <person name="Imamovic A."/>
            <person name="Larimer J."/>
            <person name="McCowan C."/>
            <person name="Murphy C."/>
            <person name="Neiman D."/>
            <person name="Pearson M."/>
            <person name="Priest M."/>
            <person name="Roberts A."/>
            <person name="Saif S."/>
            <person name="Shea T."/>
            <person name="Sisk P."/>
            <person name="Sykes S."/>
            <person name="Wortman J."/>
            <person name="Nusbaum C."/>
            <person name="Birren B."/>
        </authorList>
    </citation>
    <scope>NUCLEOTIDE SEQUENCE [LARGE SCALE GENOMIC DNA]</scope>
    <source>
        <strain evidence="2">Santa Lucia</strain>
    </source>
</reference>